<feature type="compositionally biased region" description="Low complexity" evidence="1">
    <location>
        <begin position="8"/>
        <end position="18"/>
    </location>
</feature>
<feature type="transmembrane region" description="Helical" evidence="2">
    <location>
        <begin position="421"/>
        <end position="441"/>
    </location>
</feature>
<organism evidence="3 4">
    <name type="scientific">Gigaspora margarita</name>
    <dbReference type="NCBI Taxonomy" id="4874"/>
    <lineage>
        <taxon>Eukaryota</taxon>
        <taxon>Fungi</taxon>
        <taxon>Fungi incertae sedis</taxon>
        <taxon>Mucoromycota</taxon>
        <taxon>Glomeromycotina</taxon>
        <taxon>Glomeromycetes</taxon>
        <taxon>Diversisporales</taxon>
        <taxon>Gigasporaceae</taxon>
        <taxon>Gigaspora</taxon>
    </lineage>
</organism>
<reference evidence="3 4" key="1">
    <citation type="journal article" date="2019" name="Environ. Microbiol.">
        <title>At the nexus of three kingdoms: the genome of the mycorrhizal fungus Gigaspora margarita provides insights into plant, endobacterial and fungal interactions.</title>
        <authorList>
            <person name="Venice F."/>
            <person name="Ghignone S."/>
            <person name="Salvioli di Fossalunga A."/>
            <person name="Amselem J."/>
            <person name="Novero M."/>
            <person name="Xianan X."/>
            <person name="Sedzielewska Toro K."/>
            <person name="Morin E."/>
            <person name="Lipzen A."/>
            <person name="Grigoriev I.V."/>
            <person name="Henrissat B."/>
            <person name="Martin F.M."/>
            <person name="Bonfante P."/>
        </authorList>
    </citation>
    <scope>NUCLEOTIDE SEQUENCE [LARGE SCALE GENOMIC DNA]</scope>
    <source>
        <strain evidence="3 4">BEG34</strain>
    </source>
</reference>
<evidence type="ECO:0000256" key="2">
    <source>
        <dbReference type="SAM" id="Phobius"/>
    </source>
</evidence>
<keyword evidence="4" id="KW-1185">Reference proteome</keyword>
<accession>A0A8H4EPX4</accession>
<feature type="transmembrane region" description="Helical" evidence="2">
    <location>
        <begin position="81"/>
        <end position="103"/>
    </location>
</feature>
<gene>
    <name evidence="3" type="ORF">F8M41_011384</name>
</gene>
<evidence type="ECO:0000256" key="1">
    <source>
        <dbReference type="SAM" id="MobiDB-lite"/>
    </source>
</evidence>
<feature type="transmembrane region" description="Helical" evidence="2">
    <location>
        <begin position="250"/>
        <end position="269"/>
    </location>
</feature>
<dbReference type="AlphaFoldDB" id="A0A8H4EPX4"/>
<name>A0A8H4EPX4_GIGMA</name>
<comment type="caution">
    <text evidence="3">The sequence shown here is derived from an EMBL/GenBank/DDBJ whole genome shotgun (WGS) entry which is preliminary data.</text>
</comment>
<feature type="transmembrane region" description="Helical" evidence="2">
    <location>
        <begin position="447"/>
        <end position="475"/>
    </location>
</feature>
<dbReference type="EMBL" id="WTPW01000234">
    <property type="protein sequence ID" value="KAF0532270.1"/>
    <property type="molecule type" value="Genomic_DNA"/>
</dbReference>
<dbReference type="OrthoDB" id="2449757at2759"/>
<evidence type="ECO:0000313" key="4">
    <source>
        <dbReference type="Proteomes" id="UP000439903"/>
    </source>
</evidence>
<feature type="transmembrane region" description="Helical" evidence="2">
    <location>
        <begin position="302"/>
        <end position="328"/>
    </location>
</feature>
<protein>
    <submittedName>
        <fullName evidence="3">Uncharacterized protein</fullName>
    </submittedName>
</protein>
<proteinExistence type="predicted"/>
<keyword evidence="2" id="KW-0472">Membrane</keyword>
<keyword evidence="2" id="KW-0812">Transmembrane</keyword>
<feature type="transmembrane region" description="Helical" evidence="2">
    <location>
        <begin position="228"/>
        <end position="244"/>
    </location>
</feature>
<feature type="transmembrane region" description="Helical" evidence="2">
    <location>
        <begin position="334"/>
        <end position="360"/>
    </location>
</feature>
<evidence type="ECO:0000313" key="3">
    <source>
        <dbReference type="EMBL" id="KAF0532270.1"/>
    </source>
</evidence>
<dbReference type="Proteomes" id="UP000439903">
    <property type="component" value="Unassembled WGS sequence"/>
</dbReference>
<sequence>MENNDSNPQPATSSQTTPTPAPDKVDGDNIDGGNNSKKNKFTSDNISDKDSQKFIPDEIYYIVKLKKRFKNWEYLQSSSNMHSIISIIICSLSLAIGVFLYIAEKKGSLFALKNLFNKSRIDTLDELFAKEDKVSRRKMNWTIKNRINHFKMHVKYENEIIKENANKDDIIEEDTKENTNIEKEEKEDDKIYKKEENANKDKIMEEDTKGNTNIEKEEKTNEILVKKLIYILGSIHLIIINLFLSFHIHIFNHLIIVCKLSIIMLKLVAIKKERTIFEEYERFNRKQLYFMKKLVKHTQYMLILRSVWIAIFSLVFIILAVTAIVTLLNEDNIITFQIVDIVLITISLLCLYTTISIIVLSKIIIPKFIGEGYEHLYKDKISLYYINIRVAEIVRLYLIKLRLWFRKLDSYNKKMLSNNNIGFVCYYFFELFFLLFLLAFLNIFLPILVVLLIVVIILAILYNFYFLSFCFIGLISKHFELRRTELSKTELEDIKQLLYNYAE</sequence>
<keyword evidence="2" id="KW-1133">Transmembrane helix</keyword>
<feature type="region of interest" description="Disordered" evidence="1">
    <location>
        <begin position="1"/>
        <end position="45"/>
    </location>
</feature>